<sequence>MDKNEIARHANELNALSHEEDGVEYWLARDIMEHMGYSKWENFAKAVQRAKDACANSGQQVEAHFRDTTRNAATVNGGTRVIGDVKLTRYACYLVAQNGDPRKEEVALLQSYFAVQTRTAELLEQRMGEISRLAGREALAVEEKQLSKLSYERGVDERGFGIIRSHGDQALFGRSTQAMKNRLGVPKNRPLADRLHPINVTAKQLATQMTNLNIEQKDLHGTSQIGNEHVGNNRSVRNALVEQGIVPEDLPAQEDIRKIERRVRKDERRVEGTGFKAVESEMPDD</sequence>
<gene>
    <name evidence="2" type="ORF">DXA79_03680</name>
</gene>
<dbReference type="RefSeq" id="WP_065439343.1">
    <property type="nucleotide sequence ID" value="NZ_BCYD01000065.1"/>
</dbReference>
<name>A0A396BKG3_BIFPS</name>
<accession>A0A396BKG3</accession>
<dbReference type="InterPro" id="IPR003497">
    <property type="entry name" value="BRO_N_domain"/>
</dbReference>
<feature type="domain" description="Bro-N" evidence="1">
    <location>
        <begin position="21"/>
        <end position="106"/>
    </location>
</feature>
<organism evidence="2 3">
    <name type="scientific">Bifidobacterium pseudocatenulatum</name>
    <dbReference type="NCBI Taxonomy" id="28026"/>
    <lineage>
        <taxon>Bacteria</taxon>
        <taxon>Bacillati</taxon>
        <taxon>Actinomycetota</taxon>
        <taxon>Actinomycetes</taxon>
        <taxon>Bifidobacteriales</taxon>
        <taxon>Bifidobacteriaceae</taxon>
        <taxon>Bifidobacterium</taxon>
    </lineage>
</organism>
<protein>
    <submittedName>
        <fullName evidence="2">DNA damage-inducible protein D</fullName>
    </submittedName>
</protein>
<dbReference type="AlphaFoldDB" id="A0A396BKG3"/>
<proteinExistence type="predicted"/>
<dbReference type="Pfam" id="PF02498">
    <property type="entry name" value="Bro-N"/>
    <property type="match status" value="1"/>
</dbReference>
<evidence type="ECO:0000313" key="2">
    <source>
        <dbReference type="EMBL" id="RGP03595.1"/>
    </source>
</evidence>
<dbReference type="Proteomes" id="UP000261031">
    <property type="component" value="Unassembled WGS sequence"/>
</dbReference>
<dbReference type="NCBIfam" id="NF008573">
    <property type="entry name" value="PRK11525.1"/>
    <property type="match status" value="1"/>
</dbReference>
<evidence type="ECO:0000313" key="3">
    <source>
        <dbReference type="Proteomes" id="UP000261031"/>
    </source>
</evidence>
<evidence type="ECO:0000259" key="1">
    <source>
        <dbReference type="Pfam" id="PF02498"/>
    </source>
</evidence>
<comment type="caution">
    <text evidence="2">The sequence shown here is derived from an EMBL/GenBank/DDBJ whole genome shotgun (WGS) entry which is preliminary data.</text>
</comment>
<dbReference type="EMBL" id="QSWD01000002">
    <property type="protein sequence ID" value="RGP03595.1"/>
    <property type="molecule type" value="Genomic_DNA"/>
</dbReference>
<reference evidence="2 3" key="1">
    <citation type="submission" date="2018-08" db="EMBL/GenBank/DDBJ databases">
        <title>A genome reference for cultivated species of the human gut microbiota.</title>
        <authorList>
            <person name="Zou Y."/>
            <person name="Xue W."/>
            <person name="Luo G."/>
        </authorList>
    </citation>
    <scope>NUCLEOTIDE SEQUENCE [LARGE SCALE GENOMIC DNA]</scope>
    <source>
        <strain evidence="2 3">OF05-12</strain>
    </source>
</reference>